<keyword evidence="10" id="KW-1185">Reference proteome</keyword>
<protein>
    <submittedName>
        <fullName evidence="9">DEBR0S2_12266g1_1</fullName>
    </submittedName>
</protein>
<evidence type="ECO:0000256" key="6">
    <source>
        <dbReference type="ARBA" id="ARBA00022989"/>
    </source>
</evidence>
<evidence type="ECO:0000256" key="1">
    <source>
        <dbReference type="ARBA" id="ARBA00004429"/>
    </source>
</evidence>
<keyword evidence="2" id="KW-0813">Transport</keyword>
<feature type="transmembrane region" description="Helical" evidence="8">
    <location>
        <begin position="204"/>
        <end position="228"/>
    </location>
</feature>
<dbReference type="GO" id="GO:0005886">
    <property type="term" value="C:plasma membrane"/>
    <property type="evidence" value="ECO:0007669"/>
    <property type="project" value="UniProtKB-SubCell"/>
</dbReference>
<evidence type="ECO:0000256" key="7">
    <source>
        <dbReference type="ARBA" id="ARBA00023136"/>
    </source>
</evidence>
<dbReference type="Pfam" id="PF04143">
    <property type="entry name" value="Sulf_transp"/>
    <property type="match status" value="1"/>
</dbReference>
<evidence type="ECO:0000313" key="10">
    <source>
        <dbReference type="Proteomes" id="UP000478008"/>
    </source>
</evidence>
<organism evidence="9 10">
    <name type="scientific">Dekkera bruxellensis</name>
    <name type="common">Brettanomyces custersii</name>
    <dbReference type="NCBI Taxonomy" id="5007"/>
    <lineage>
        <taxon>Eukaryota</taxon>
        <taxon>Fungi</taxon>
        <taxon>Dikarya</taxon>
        <taxon>Ascomycota</taxon>
        <taxon>Saccharomycotina</taxon>
        <taxon>Pichiomycetes</taxon>
        <taxon>Pichiales</taxon>
        <taxon>Pichiaceae</taxon>
        <taxon>Brettanomyces</taxon>
    </lineage>
</organism>
<gene>
    <name evidence="9" type="ORF">DEBR0S2_12266G</name>
</gene>
<keyword evidence="3" id="KW-1003">Cell membrane</keyword>
<name>A0A7D9CY95_DEKBR</name>
<dbReference type="InterPro" id="IPR046513">
    <property type="entry name" value="DUF6691"/>
</dbReference>
<dbReference type="PANTHER" id="PTHR30574:SF1">
    <property type="entry name" value="SULPHUR TRANSPORT DOMAIN-CONTAINING PROTEIN"/>
    <property type="match status" value="1"/>
</dbReference>
<reference evidence="9 10" key="1">
    <citation type="submission" date="2019-07" db="EMBL/GenBank/DDBJ databases">
        <authorList>
            <person name="Friedrich A."/>
            <person name="Schacherer J."/>
        </authorList>
    </citation>
    <scope>NUCLEOTIDE SEQUENCE [LARGE SCALE GENOMIC DNA]</scope>
</reference>
<proteinExistence type="predicted"/>
<feature type="transmembrane region" description="Helical" evidence="8">
    <location>
        <begin position="171"/>
        <end position="192"/>
    </location>
</feature>
<evidence type="ECO:0000256" key="2">
    <source>
        <dbReference type="ARBA" id="ARBA00022448"/>
    </source>
</evidence>
<evidence type="ECO:0000256" key="5">
    <source>
        <dbReference type="ARBA" id="ARBA00022692"/>
    </source>
</evidence>
<dbReference type="AlphaFoldDB" id="A0A7D9CY95"/>
<dbReference type="InterPro" id="IPR007272">
    <property type="entry name" value="Sulf_transp_TsuA/YedE"/>
</dbReference>
<dbReference type="PANTHER" id="PTHR30574">
    <property type="entry name" value="INNER MEMBRANE PROTEIN YEDE"/>
    <property type="match status" value="1"/>
</dbReference>
<keyword evidence="6 8" id="KW-1133">Transmembrane helix</keyword>
<keyword evidence="4" id="KW-0997">Cell inner membrane</keyword>
<evidence type="ECO:0000256" key="3">
    <source>
        <dbReference type="ARBA" id="ARBA00022475"/>
    </source>
</evidence>
<sequence>MFTPVESSLGAIFIQYATGSYMATEGKGVGYSSTLYGAATKPNVNNGSIVAGTLLSCAFVKKLLAAFIPEYPSSNSNKASDLGSTSNYCTSGFLIGLGSSLGHGCTSGHMICGVSRLRWRSIVATFVFTITAVITRAILDHNAPAEAVGEAVVSASSYDSNFTVFNENKTALLSLLAAGFANSYLLLPYLLKKIKAKHDETWTLVGRFLSGLSTGFQFGLGLIISGMASSSKVLGFLSIFNKDKFDPSLLAIPIFTILPNILTWSSTVPTNESELIEKKPVFENKYDLNFSNEITYPFLAGNAIFGVGWGMSGICPAPGLIGLFFNGRNGAYWILSFLAGQFTGKQIEAYQSKSKITTSSTKPKVN</sequence>
<feature type="transmembrane region" description="Helical" evidence="8">
    <location>
        <begin position="119"/>
        <end position="139"/>
    </location>
</feature>
<evidence type="ECO:0000313" key="9">
    <source>
        <dbReference type="EMBL" id="VUG17630.1"/>
    </source>
</evidence>
<dbReference type="Pfam" id="PF20398">
    <property type="entry name" value="DUF6691"/>
    <property type="match status" value="1"/>
</dbReference>
<dbReference type="EMBL" id="CABFWN010000002">
    <property type="protein sequence ID" value="VUG17630.1"/>
    <property type="molecule type" value="Genomic_DNA"/>
</dbReference>
<comment type="subcellular location">
    <subcellularLocation>
        <location evidence="1">Cell inner membrane</location>
        <topology evidence="1">Multi-pass membrane protein</topology>
    </subcellularLocation>
</comment>
<evidence type="ECO:0000256" key="8">
    <source>
        <dbReference type="SAM" id="Phobius"/>
    </source>
</evidence>
<keyword evidence="5 8" id="KW-0812">Transmembrane</keyword>
<keyword evidence="7 8" id="KW-0472">Membrane</keyword>
<accession>A0A7D9CY95</accession>
<evidence type="ECO:0000256" key="4">
    <source>
        <dbReference type="ARBA" id="ARBA00022519"/>
    </source>
</evidence>
<dbReference type="Proteomes" id="UP000478008">
    <property type="component" value="Unassembled WGS sequence"/>
</dbReference>